<dbReference type="GO" id="GO:1904680">
    <property type="term" value="F:peptide transmembrane transporter activity"/>
    <property type="evidence" value="ECO:0007669"/>
    <property type="project" value="TreeGrafter"/>
</dbReference>
<dbReference type="SUPFAM" id="SSF53850">
    <property type="entry name" value="Periplasmic binding protein-like II"/>
    <property type="match status" value="1"/>
</dbReference>
<evidence type="ECO:0000256" key="2">
    <source>
        <dbReference type="ARBA" id="ARBA00005695"/>
    </source>
</evidence>
<dbReference type="CDD" id="cd08513">
    <property type="entry name" value="PBP2_thermophilic_Hb8_like"/>
    <property type="match status" value="1"/>
</dbReference>
<dbReference type="GO" id="GO:0015833">
    <property type="term" value="P:peptide transport"/>
    <property type="evidence" value="ECO:0007669"/>
    <property type="project" value="TreeGrafter"/>
</dbReference>
<name>A0A3S2Z8K7_9PROT</name>
<evidence type="ECO:0000259" key="3">
    <source>
        <dbReference type="Pfam" id="PF00496"/>
    </source>
</evidence>
<dbReference type="GO" id="GO:0043190">
    <property type="term" value="C:ATP-binding cassette (ABC) transporter complex"/>
    <property type="evidence" value="ECO:0007669"/>
    <property type="project" value="InterPro"/>
</dbReference>
<dbReference type="Pfam" id="PF00496">
    <property type="entry name" value="SBP_bac_5"/>
    <property type="match status" value="1"/>
</dbReference>
<dbReference type="InterPro" id="IPR039424">
    <property type="entry name" value="SBP_5"/>
</dbReference>
<proteinExistence type="inferred from homology"/>
<comment type="similarity">
    <text evidence="2">Belongs to the bacterial solute-binding protein 5 family.</text>
</comment>
<dbReference type="EMBL" id="SADE01000001">
    <property type="protein sequence ID" value="RVU37858.1"/>
    <property type="molecule type" value="Genomic_DNA"/>
</dbReference>
<keyword evidence="5" id="KW-1185">Reference proteome</keyword>
<dbReference type="InterPro" id="IPR000914">
    <property type="entry name" value="SBP_5_dom"/>
</dbReference>
<accession>A0A3S2Z8K7</accession>
<feature type="domain" description="Solute-binding protein family 5" evidence="3">
    <location>
        <begin position="103"/>
        <end position="456"/>
    </location>
</feature>
<dbReference type="AlphaFoldDB" id="A0A3S2Z8K7"/>
<dbReference type="PIRSF" id="PIRSF002741">
    <property type="entry name" value="MppA"/>
    <property type="match status" value="1"/>
</dbReference>
<reference evidence="5" key="1">
    <citation type="submission" date="2019-01" db="EMBL/GenBank/DDBJ databases">
        <title>Gri0909 isolated from a small marine red alga.</title>
        <authorList>
            <person name="Kim J."/>
            <person name="Jeong S.E."/>
            <person name="Jeon C.O."/>
        </authorList>
    </citation>
    <scope>NUCLEOTIDE SEQUENCE [LARGE SCALE GENOMIC DNA]</scope>
    <source>
        <strain evidence="5">Gri0909</strain>
    </source>
</reference>
<organism evidence="4 5">
    <name type="scientific">Hwanghaeella grinnelliae</name>
    <dbReference type="NCBI Taxonomy" id="2500179"/>
    <lineage>
        <taxon>Bacteria</taxon>
        <taxon>Pseudomonadati</taxon>
        <taxon>Pseudomonadota</taxon>
        <taxon>Alphaproteobacteria</taxon>
        <taxon>Rhodospirillales</taxon>
        <taxon>Rhodospirillaceae</taxon>
        <taxon>Hwanghaeella</taxon>
    </lineage>
</organism>
<comment type="caution">
    <text evidence="4">The sequence shown here is derived from an EMBL/GenBank/DDBJ whole genome shotgun (WGS) entry which is preliminary data.</text>
</comment>
<evidence type="ECO:0000313" key="5">
    <source>
        <dbReference type="Proteomes" id="UP000287447"/>
    </source>
</evidence>
<comment type="subcellular location">
    <subcellularLocation>
        <location evidence="1">Periplasm</location>
    </subcellularLocation>
</comment>
<dbReference type="Proteomes" id="UP000287447">
    <property type="component" value="Unassembled WGS sequence"/>
</dbReference>
<dbReference type="PANTHER" id="PTHR30290">
    <property type="entry name" value="PERIPLASMIC BINDING COMPONENT OF ABC TRANSPORTER"/>
    <property type="match status" value="1"/>
</dbReference>
<sequence>MRNLRFPIPRLLAVIFTVFAVWLPAQSNAQNHDRDRLVIGISQFPSTLHPSFDSMLAKEYVNAMARRKITVYDHDWKVTCLLCTDLPDLAKRSARYEKTPDGKDGMALDYALDPRAVWGDGTPITTKDVLFTWDVGRHPETGTDSSELYRRILSIDVHDDHRFTLHMDRRSCDYQGLADFNLLPAHLESGVFEPAADYRKRTLYDRDPANPGLWYGPYRVTQVNPGASIVLEPNPLWWGKKPYFKQIVVRTIENTAALVANLLAGDIDMIDGATGLSIDQALSFEKRHGEDYQVIYKPGLIYEHLDVALNNPILSDVRVRRALLHGIDRQAISERLFAGKQPVAHGQTNPLDSVYYGDGPKYTYDPSKAAQMLDEAGWPMGAGGIRRNADGTALQFDLMTTAGNKSRELVQQVLQSQWKELGIDVTIRNEPARVFFGETVSKRKFTGLAMFAWFSAPQSIPRSTLHSEMIPTEENAWAGQNYTGYASDRMDKTLDDLELVCEPEANRKLWEEMQTLYAEDLPALPLYFRANSYILPTWLKGVRPTGHQYPSTNWVEEWTVTE</sequence>
<evidence type="ECO:0000313" key="4">
    <source>
        <dbReference type="EMBL" id="RVU37858.1"/>
    </source>
</evidence>
<protein>
    <submittedName>
        <fullName evidence="4">Peptide ABC transporter substrate-binding protein</fullName>
    </submittedName>
</protein>
<dbReference type="RefSeq" id="WP_127763231.1">
    <property type="nucleotide sequence ID" value="NZ_SADE01000001.1"/>
</dbReference>
<dbReference type="OrthoDB" id="9803988at2"/>
<dbReference type="Gene3D" id="3.10.105.10">
    <property type="entry name" value="Dipeptide-binding Protein, Domain 3"/>
    <property type="match status" value="1"/>
</dbReference>
<dbReference type="InterPro" id="IPR030678">
    <property type="entry name" value="Peptide/Ni-bd"/>
</dbReference>
<dbReference type="Gene3D" id="3.40.190.10">
    <property type="entry name" value="Periplasmic binding protein-like II"/>
    <property type="match status" value="1"/>
</dbReference>
<evidence type="ECO:0000256" key="1">
    <source>
        <dbReference type="ARBA" id="ARBA00004418"/>
    </source>
</evidence>
<dbReference type="GO" id="GO:0030288">
    <property type="term" value="C:outer membrane-bounded periplasmic space"/>
    <property type="evidence" value="ECO:0007669"/>
    <property type="project" value="UniProtKB-ARBA"/>
</dbReference>
<dbReference type="Gene3D" id="3.90.76.10">
    <property type="entry name" value="Dipeptide-binding Protein, Domain 1"/>
    <property type="match status" value="1"/>
</dbReference>
<gene>
    <name evidence="4" type="ORF">EOI86_00720</name>
</gene>